<dbReference type="Gene3D" id="3.40.720.10">
    <property type="entry name" value="Alkaline Phosphatase, subunit A"/>
    <property type="match status" value="1"/>
</dbReference>
<dbReference type="InParanoid" id="A0A1Y1UIJ8"/>
<reference evidence="4 5" key="1">
    <citation type="submission" date="2017-03" db="EMBL/GenBank/DDBJ databases">
        <title>Widespread Adenine N6-methylation of Active Genes in Fungi.</title>
        <authorList>
            <consortium name="DOE Joint Genome Institute"/>
            <person name="Mondo S.J."/>
            <person name="Dannebaum R.O."/>
            <person name="Kuo R.C."/>
            <person name="Louie K.B."/>
            <person name="Bewick A.J."/>
            <person name="Labutti K."/>
            <person name="Haridas S."/>
            <person name="Kuo A."/>
            <person name="Salamov A."/>
            <person name="Ahrendt S.R."/>
            <person name="Lau R."/>
            <person name="Bowen B.P."/>
            <person name="Lipzen A."/>
            <person name="Sullivan W."/>
            <person name="Andreopoulos W.B."/>
            <person name="Clum A."/>
            <person name="Lindquist E."/>
            <person name="Daum C."/>
            <person name="Northen T.R."/>
            <person name="Ramamoorthy G."/>
            <person name="Schmitz R.J."/>
            <person name="Gryganskyi A."/>
            <person name="Culley D."/>
            <person name="Magnuson J."/>
            <person name="James T.Y."/>
            <person name="O'Malley M.A."/>
            <person name="Stajich J.E."/>
            <person name="Spatafora J.W."/>
            <person name="Visel A."/>
            <person name="Grigoriev I.V."/>
        </authorList>
    </citation>
    <scope>NUCLEOTIDE SEQUENCE [LARGE SCALE GENOMIC DNA]</scope>
    <source>
        <strain evidence="4 5">NRRL Y-17943</strain>
    </source>
</reference>
<comment type="caution">
    <text evidence="4">The sequence shown here is derived from an EMBL/GenBank/DDBJ whole genome shotgun (WGS) entry which is preliminary data.</text>
</comment>
<dbReference type="EMBL" id="NBSH01000006">
    <property type="protein sequence ID" value="ORX37314.1"/>
    <property type="molecule type" value="Genomic_DNA"/>
</dbReference>
<evidence type="ECO:0000256" key="1">
    <source>
        <dbReference type="ARBA" id="ARBA00008779"/>
    </source>
</evidence>
<evidence type="ECO:0000313" key="4">
    <source>
        <dbReference type="EMBL" id="ORX37314.1"/>
    </source>
</evidence>
<dbReference type="Proteomes" id="UP000193218">
    <property type="component" value="Unassembled WGS sequence"/>
</dbReference>
<dbReference type="GO" id="GO:0004065">
    <property type="term" value="F:arylsulfatase activity"/>
    <property type="evidence" value="ECO:0007669"/>
    <property type="project" value="TreeGrafter"/>
</dbReference>
<organism evidence="4 5">
    <name type="scientific">Kockovaella imperatae</name>
    <dbReference type="NCBI Taxonomy" id="4999"/>
    <lineage>
        <taxon>Eukaryota</taxon>
        <taxon>Fungi</taxon>
        <taxon>Dikarya</taxon>
        <taxon>Basidiomycota</taxon>
        <taxon>Agaricomycotina</taxon>
        <taxon>Tremellomycetes</taxon>
        <taxon>Tremellales</taxon>
        <taxon>Cuniculitremaceae</taxon>
        <taxon>Kockovaella</taxon>
    </lineage>
</organism>
<dbReference type="RefSeq" id="XP_021871352.1">
    <property type="nucleotide sequence ID" value="XM_022013391.1"/>
</dbReference>
<accession>A0A1Y1UIJ8</accession>
<keyword evidence="2" id="KW-0378">Hydrolase</keyword>
<dbReference type="PANTHER" id="PTHR42693:SF53">
    <property type="entry name" value="ENDO-4-O-SULFATASE"/>
    <property type="match status" value="1"/>
</dbReference>
<dbReference type="SUPFAM" id="SSF53649">
    <property type="entry name" value="Alkaline phosphatase-like"/>
    <property type="match status" value="1"/>
</dbReference>
<protein>
    <submittedName>
        <fullName evidence="4">Alkaline-phosphatase-like protein</fullName>
    </submittedName>
</protein>
<name>A0A1Y1UIJ8_9TREE</name>
<dbReference type="GeneID" id="33555199"/>
<dbReference type="PANTHER" id="PTHR42693">
    <property type="entry name" value="ARYLSULFATASE FAMILY MEMBER"/>
    <property type="match status" value="1"/>
</dbReference>
<evidence type="ECO:0000313" key="5">
    <source>
        <dbReference type="Proteomes" id="UP000193218"/>
    </source>
</evidence>
<gene>
    <name evidence="4" type="ORF">BD324DRAFT_579590</name>
</gene>
<dbReference type="InterPro" id="IPR050738">
    <property type="entry name" value="Sulfatase"/>
</dbReference>
<dbReference type="InterPro" id="IPR017850">
    <property type="entry name" value="Alkaline_phosphatase_core_sf"/>
</dbReference>
<keyword evidence="5" id="KW-1185">Reference proteome</keyword>
<dbReference type="STRING" id="4999.A0A1Y1UIJ8"/>
<evidence type="ECO:0000259" key="3">
    <source>
        <dbReference type="Pfam" id="PF00884"/>
    </source>
</evidence>
<feature type="domain" description="Sulfatase N-terminal" evidence="3">
    <location>
        <begin position="7"/>
        <end position="299"/>
    </location>
</feature>
<proteinExistence type="inferred from homology"/>
<dbReference type="Pfam" id="PF00884">
    <property type="entry name" value="Sulfatase"/>
    <property type="match status" value="1"/>
</dbReference>
<dbReference type="InterPro" id="IPR000917">
    <property type="entry name" value="Sulfatase_N"/>
</dbReference>
<dbReference type="CDD" id="cd16027">
    <property type="entry name" value="SGSH"/>
    <property type="match status" value="1"/>
</dbReference>
<sequence length="524" mass="59772">MSHGKKRNVLFMVADDLGKYLGCYGVKSVSTPHIDKFAEDNVKFDMAYASTASCSGSRSTIYTGLHTHENGQYGLNSIATHFQTFEFVDTLPALFNKAGYLTGIVGKVHVGIKSTYPWTVYDDIETRDSAKYADHVDAFFEQAKKEDKPFNLIVGFHDTHRDFTRGGFANTQGPFDPRVKPYKCNPEDVEIPPWLPDVPGLRKELAEYYESINRLDQGVGMILENLKKQGLDEDTLVFFCSDNGAPFVNAKTTLYESGTCLPFLVRDPRLAAKGIKNVTNPNMISYLDILPTMLDFCGIPLDLKIQDNAPPRLGQSFLPILEKSEIVPESEWKHHIFGSHTFHQRENYWPTRIIRTRKYKYHRNIAWRLDFPFSSDLYASLSFEDMRNVDGPVMLGSRSLEDYVFRPAEELYDLEADPLEVHDLHRDPQYKDILLDLRKKLEDWQRQTEDLWIYKDGISMKTLSHHLADDSMIVPDQFDFDVKNPRNLGPKAPKTFKLQGNPEGVRGGALYAGKNVQMAKSKEA</sequence>
<evidence type="ECO:0000256" key="2">
    <source>
        <dbReference type="ARBA" id="ARBA00022801"/>
    </source>
</evidence>
<dbReference type="AlphaFoldDB" id="A0A1Y1UIJ8"/>
<comment type="similarity">
    <text evidence="1">Belongs to the sulfatase family.</text>
</comment>
<dbReference type="OrthoDB" id="103349at2759"/>